<dbReference type="InterPro" id="IPR042099">
    <property type="entry name" value="ANL_N_sf"/>
</dbReference>
<organism evidence="5 6">
    <name type="scientific">Pyricularia grisea</name>
    <name type="common">Crabgrass-specific blast fungus</name>
    <name type="synonym">Magnaporthe grisea</name>
    <dbReference type="NCBI Taxonomy" id="148305"/>
    <lineage>
        <taxon>Eukaryota</taxon>
        <taxon>Fungi</taxon>
        <taxon>Dikarya</taxon>
        <taxon>Ascomycota</taxon>
        <taxon>Pezizomycotina</taxon>
        <taxon>Sordariomycetes</taxon>
        <taxon>Sordariomycetidae</taxon>
        <taxon>Magnaporthales</taxon>
        <taxon>Pyriculariaceae</taxon>
        <taxon>Pyricularia</taxon>
    </lineage>
</organism>
<reference evidence="6" key="3">
    <citation type="submission" date="2025-08" db="UniProtKB">
        <authorList>
            <consortium name="RefSeq"/>
        </authorList>
    </citation>
    <scope>IDENTIFICATION</scope>
    <source>
        <strain evidence="6">NI907</strain>
    </source>
</reference>
<proteinExistence type="inferred from homology"/>
<dbReference type="KEGG" id="pgri:PgNI_11073"/>
<evidence type="ECO:0000313" key="6">
    <source>
        <dbReference type="RefSeq" id="XP_030979704.1"/>
    </source>
</evidence>
<evidence type="ECO:0000259" key="4">
    <source>
        <dbReference type="Pfam" id="PF13193"/>
    </source>
</evidence>
<dbReference type="Pfam" id="PF13193">
    <property type="entry name" value="AMP-binding_C"/>
    <property type="match status" value="1"/>
</dbReference>
<comment type="similarity">
    <text evidence="1">Belongs to the ATP-dependent AMP-binding enzyme family.</text>
</comment>
<dbReference type="InterPro" id="IPR025110">
    <property type="entry name" value="AMP-bd_C"/>
</dbReference>
<keyword evidence="5" id="KW-1185">Reference proteome</keyword>
<evidence type="ECO:0008006" key="7">
    <source>
        <dbReference type="Google" id="ProtNLM"/>
    </source>
</evidence>
<dbReference type="Proteomes" id="UP000515153">
    <property type="component" value="Chromosome VII"/>
</dbReference>
<evidence type="ECO:0000259" key="3">
    <source>
        <dbReference type="Pfam" id="PF00501"/>
    </source>
</evidence>
<feature type="domain" description="AMP-dependent synthetase/ligase" evidence="3">
    <location>
        <begin position="12"/>
        <end position="380"/>
    </location>
</feature>
<dbReference type="PANTHER" id="PTHR43201:SF5">
    <property type="entry name" value="MEDIUM-CHAIN ACYL-COA LIGASE ACSF2, MITOCHONDRIAL"/>
    <property type="match status" value="1"/>
</dbReference>
<dbReference type="GO" id="GO:0006631">
    <property type="term" value="P:fatty acid metabolic process"/>
    <property type="evidence" value="ECO:0007669"/>
    <property type="project" value="TreeGrafter"/>
</dbReference>
<dbReference type="SUPFAM" id="SSF56801">
    <property type="entry name" value="Acetyl-CoA synthetase-like"/>
    <property type="match status" value="1"/>
</dbReference>
<evidence type="ECO:0000256" key="1">
    <source>
        <dbReference type="ARBA" id="ARBA00006432"/>
    </source>
</evidence>
<dbReference type="InterPro" id="IPR045851">
    <property type="entry name" value="AMP-bd_C_sf"/>
</dbReference>
<reference evidence="6" key="2">
    <citation type="submission" date="2019-10" db="EMBL/GenBank/DDBJ databases">
        <authorList>
            <consortium name="NCBI Genome Project"/>
        </authorList>
    </citation>
    <scope>NUCLEOTIDE SEQUENCE</scope>
    <source>
        <strain evidence="6">NI907</strain>
    </source>
</reference>
<reference evidence="5 6" key="1">
    <citation type="journal article" date="2019" name="Mol. Biol. Evol.">
        <title>Blast fungal genomes show frequent chromosomal changes, gene gains and losses, and effector gene turnover.</title>
        <authorList>
            <person name="Gomez Luciano L.B."/>
            <person name="Jason Tsai I."/>
            <person name="Chuma I."/>
            <person name="Tosa Y."/>
            <person name="Chen Y.H."/>
            <person name="Li J.Y."/>
            <person name="Li M.Y."/>
            <person name="Jade Lu M.Y."/>
            <person name="Nakayashiki H."/>
            <person name="Li W.H."/>
        </authorList>
    </citation>
    <scope>NUCLEOTIDE SEQUENCE [LARGE SCALE GENOMIC DNA]</scope>
    <source>
        <strain evidence="5 6">NI907</strain>
    </source>
</reference>
<dbReference type="Gene3D" id="3.30.300.30">
    <property type="match status" value="1"/>
</dbReference>
<dbReference type="GeneID" id="41965952"/>
<dbReference type="PANTHER" id="PTHR43201">
    <property type="entry name" value="ACYL-COA SYNTHETASE"/>
    <property type="match status" value="1"/>
</dbReference>
<accession>A0A6P8AXW5</accession>
<evidence type="ECO:0000313" key="5">
    <source>
        <dbReference type="Proteomes" id="UP000515153"/>
    </source>
</evidence>
<dbReference type="RefSeq" id="XP_030979704.1">
    <property type="nucleotide sequence ID" value="XM_031131047.1"/>
</dbReference>
<gene>
    <name evidence="6" type="ORF">PgNI_11073</name>
</gene>
<dbReference type="Pfam" id="PF00501">
    <property type="entry name" value="AMP-binding"/>
    <property type="match status" value="1"/>
</dbReference>
<protein>
    <recommendedName>
        <fullName evidence="7">Acyl-CoA synthetase</fullName>
    </recommendedName>
</protein>
<keyword evidence="2" id="KW-0436">Ligase</keyword>
<dbReference type="PROSITE" id="PS00455">
    <property type="entry name" value="AMP_BINDING"/>
    <property type="match status" value="1"/>
</dbReference>
<dbReference type="Gene3D" id="3.40.50.12780">
    <property type="entry name" value="N-terminal domain of ligase-like"/>
    <property type="match status" value="1"/>
</dbReference>
<sequence length="544" mass="59319">MESMSTDLVAYHAKANPKALAALDIATARCWSYSQLHDDINKASAALTAYGVQQGDRVAVLAANSIFVVILQQALMRQGAIMVPLNWRLSASEIGSLAEDCSPRLLLWDATLGLAWKDFEPHFPATCQRLDLQDFVTALDQSTLYPSPPQQHKAHASTRLPNRTAAIVYTSGTSGRPKGVNITPHNMLATAINFTVLGEVEPTSVLLCDVPLFHLIGLAVCVWSMLLRGGTIVMSPRFDPASTNDRLSTIMDGVGGRMVTHYFCVPQMADSLTRAANFRPEKWLGLKALFTGGAPNPPARIHWWLDRGVKMVNGYGATEAGHFFGMPLDEDIIKRKAGSVGLAGPMTDVEIVDPETGVPVLPGEPGEIVASGMSVTFGYWGHVDREGGLEVVKHGSGRGAEVHWYRTGDIGQQDEDGFVYIIGRRKDIFITGGESVAPSEVETVLMQHPQVAEAAVVGVPDPTWGEVGYAWIVLEQGVEEQSRVSPEELISHCEGVIGRYKIPKHFRYTESLPRTGSGKIMKHVLKKKLESEGFGRQTREKENN</sequence>
<name>A0A6P8AXW5_PYRGI</name>
<evidence type="ECO:0000256" key="2">
    <source>
        <dbReference type="ARBA" id="ARBA00022598"/>
    </source>
</evidence>
<dbReference type="InterPro" id="IPR020845">
    <property type="entry name" value="AMP-binding_CS"/>
</dbReference>
<dbReference type="AlphaFoldDB" id="A0A6P8AXW5"/>
<dbReference type="GO" id="GO:0031956">
    <property type="term" value="F:medium-chain fatty acid-CoA ligase activity"/>
    <property type="evidence" value="ECO:0007669"/>
    <property type="project" value="TreeGrafter"/>
</dbReference>
<dbReference type="FunFam" id="3.30.300.30:FF:000008">
    <property type="entry name" value="2,3-dihydroxybenzoate-AMP ligase"/>
    <property type="match status" value="1"/>
</dbReference>
<feature type="domain" description="AMP-binding enzyme C-terminal" evidence="4">
    <location>
        <begin position="440"/>
        <end position="519"/>
    </location>
</feature>
<dbReference type="InterPro" id="IPR000873">
    <property type="entry name" value="AMP-dep_synth/lig_dom"/>
</dbReference>